<dbReference type="GO" id="GO:0016787">
    <property type="term" value="F:hydrolase activity"/>
    <property type="evidence" value="ECO:0007669"/>
    <property type="project" value="UniProtKB-UniRule"/>
</dbReference>
<dbReference type="InterPro" id="IPR027417">
    <property type="entry name" value="P-loop_NTPase"/>
</dbReference>
<dbReference type="EMBL" id="WNUR01000037">
    <property type="protein sequence ID" value="MDZ7542028.1"/>
    <property type="molecule type" value="Genomic_DNA"/>
</dbReference>
<protein>
    <submittedName>
        <fullName evidence="7">AAA family ATPase</fullName>
    </submittedName>
</protein>
<dbReference type="GO" id="GO:0003677">
    <property type="term" value="F:DNA binding"/>
    <property type="evidence" value="ECO:0007669"/>
    <property type="project" value="InterPro"/>
</dbReference>
<evidence type="ECO:0000256" key="2">
    <source>
        <dbReference type="ARBA" id="ARBA00022801"/>
    </source>
</evidence>
<dbReference type="Gene3D" id="3.40.50.300">
    <property type="entry name" value="P-loop containing nucleotide triphosphate hydrolases"/>
    <property type="match status" value="3"/>
</dbReference>
<comment type="caution">
    <text evidence="7">The sequence shown here is derived from an EMBL/GenBank/DDBJ whole genome shotgun (WGS) entry which is preliminary data.</text>
</comment>
<dbReference type="PANTHER" id="PTHR11070">
    <property type="entry name" value="UVRD / RECB / PCRA DNA HELICASE FAMILY MEMBER"/>
    <property type="match status" value="1"/>
</dbReference>
<evidence type="ECO:0000313" key="9">
    <source>
        <dbReference type="Proteomes" id="UP001288778"/>
    </source>
</evidence>
<evidence type="ECO:0000313" key="7">
    <source>
        <dbReference type="EMBL" id="MDZ4909901.1"/>
    </source>
</evidence>
<evidence type="ECO:0000256" key="3">
    <source>
        <dbReference type="ARBA" id="ARBA00022806"/>
    </source>
</evidence>
<dbReference type="RefSeq" id="WP_164803194.1">
    <property type="nucleotide sequence ID" value="NZ_CATNXE010000021.1"/>
</dbReference>
<accession>A0AAW9I6M9</accession>
<dbReference type="InterPro" id="IPR000212">
    <property type="entry name" value="DNA_helicase_UvrD/REP"/>
</dbReference>
<evidence type="ECO:0000256" key="1">
    <source>
        <dbReference type="ARBA" id="ARBA00022741"/>
    </source>
</evidence>
<dbReference type="SUPFAM" id="SSF52540">
    <property type="entry name" value="P-loop containing nucleoside triphosphate hydrolases"/>
    <property type="match status" value="1"/>
</dbReference>
<evidence type="ECO:0000259" key="6">
    <source>
        <dbReference type="PROSITE" id="PS51198"/>
    </source>
</evidence>
<evidence type="ECO:0000256" key="5">
    <source>
        <dbReference type="PROSITE-ProRule" id="PRU00560"/>
    </source>
</evidence>
<dbReference type="AlphaFoldDB" id="A0AAW9I6M9"/>
<dbReference type="EMBL" id="WNUI01000045">
    <property type="protein sequence ID" value="MDZ4909901.1"/>
    <property type="molecule type" value="Genomic_DNA"/>
</dbReference>
<sequence>MTDKKDIEFLVEEKKLEEVSNILNEEMLSYINKRKFVTQYILDYRKNAVEEYKDDEDKLIEYFDHERYVKEQAFTTIDKKLKELTILKESPYFGRVTFNDLEFDQKDTLYVGRFGVTPEGSYEPVIVDWRAPVASLFYHGSLGEASYTSPDGPIKCDIEGRRQIIVKKGELKGVFDSAIDVKDDILQMVLSNNSSDKLKDVIMTIQQEQDEIIRKERTSNIVVNGVAGSGKTTIALHRVAYLLYNYRKELEDKVLILGPNGIFMEYISQVLPSLGEVGVKQETFASFALKEMDSELYIMSFDKYLEKILSEDKEFIEDAKYKNSYEIIKDLDNLVKEMDKDYFHVEDVKYFGDLVISKEEIEEMFNKHYEYMPLFRRSEKIKRIILSKIKDKRDEKVWELNEELRKEKEKLTPEELLIEENNLEFRRKLRIREIVKEVMDSRAKLDNWISREDVLDIYDRFNGNKKEYTINDLAPILYLAIKLEGKKATKDYRHVVIDEAQDYSPLQFKVVRELTGTKYFTVVGDVNQRLIKYSDLAPMMELGKIFDDVNPEIYNLNKSYRSTYEIMEYANKYLDEDRIIPIVRHGKPVEEIEFHNNEELSESIIESLKEFSNEGLESIAIITRDKEELEKVYNLISNKVHLVKFDNEDVLYKGGNVIIPSYFAKGLEFDGVIIVDNGSSKDENEDLIKYIMSTRALHRLKEIQFK</sequence>
<name>A0AAW9I6M9_CLOPF</name>
<dbReference type="PANTHER" id="PTHR11070:SF17">
    <property type="entry name" value="DNA HELICASE IV"/>
    <property type="match status" value="1"/>
</dbReference>
<feature type="domain" description="UvrD-like helicase ATP-binding" evidence="6">
    <location>
        <begin position="204"/>
        <end position="563"/>
    </location>
</feature>
<dbReference type="GO" id="GO:0000725">
    <property type="term" value="P:recombinational repair"/>
    <property type="evidence" value="ECO:0007669"/>
    <property type="project" value="TreeGrafter"/>
</dbReference>
<dbReference type="Pfam" id="PF00580">
    <property type="entry name" value="UvrD-helicase"/>
    <property type="match status" value="1"/>
</dbReference>
<dbReference type="Gene3D" id="1.10.10.160">
    <property type="match status" value="1"/>
</dbReference>
<feature type="binding site" evidence="5">
    <location>
        <begin position="225"/>
        <end position="232"/>
    </location>
    <ligand>
        <name>ATP</name>
        <dbReference type="ChEBI" id="CHEBI:30616"/>
    </ligand>
</feature>
<dbReference type="GO" id="GO:0043138">
    <property type="term" value="F:3'-5' DNA helicase activity"/>
    <property type="evidence" value="ECO:0007669"/>
    <property type="project" value="UniProtKB-EC"/>
</dbReference>
<dbReference type="GO" id="GO:0005524">
    <property type="term" value="F:ATP binding"/>
    <property type="evidence" value="ECO:0007669"/>
    <property type="project" value="UniProtKB-UniRule"/>
</dbReference>
<dbReference type="GO" id="GO:0005829">
    <property type="term" value="C:cytosol"/>
    <property type="evidence" value="ECO:0007669"/>
    <property type="project" value="TreeGrafter"/>
</dbReference>
<keyword evidence="2 5" id="KW-0378">Hydrolase</keyword>
<keyword evidence="4 5" id="KW-0067">ATP-binding</keyword>
<dbReference type="Proteomes" id="UP001288778">
    <property type="component" value="Unassembled WGS sequence"/>
</dbReference>
<gene>
    <name evidence="7" type="ORF">GNF68_12655</name>
    <name evidence="8" type="ORF">GNF83_12355</name>
</gene>
<evidence type="ECO:0000313" key="8">
    <source>
        <dbReference type="EMBL" id="MDZ7542028.1"/>
    </source>
</evidence>
<evidence type="ECO:0000256" key="4">
    <source>
        <dbReference type="ARBA" id="ARBA00022840"/>
    </source>
</evidence>
<proteinExistence type="predicted"/>
<dbReference type="Proteomes" id="UP001288944">
    <property type="component" value="Unassembled WGS sequence"/>
</dbReference>
<reference evidence="7" key="1">
    <citation type="submission" date="2019-11" db="EMBL/GenBank/DDBJ databases">
        <title>Characterization of Clostridium perfringens isolates from swine manure treated agricultural soils.</title>
        <authorList>
            <person name="Wushke S.T."/>
        </authorList>
    </citation>
    <scope>NUCLEOTIDE SEQUENCE</scope>
    <source>
        <strain evidence="8">X62</strain>
        <strain evidence="7">X94</strain>
    </source>
</reference>
<keyword evidence="1 5" id="KW-0547">Nucleotide-binding</keyword>
<dbReference type="InterPro" id="IPR014016">
    <property type="entry name" value="UvrD-like_ATP-bd"/>
</dbReference>
<dbReference type="InterPro" id="IPR013986">
    <property type="entry name" value="DExx_box_DNA_helicase_dom_sf"/>
</dbReference>
<organism evidence="7 9">
    <name type="scientific">Clostridium perfringens</name>
    <dbReference type="NCBI Taxonomy" id="1502"/>
    <lineage>
        <taxon>Bacteria</taxon>
        <taxon>Bacillati</taxon>
        <taxon>Bacillota</taxon>
        <taxon>Clostridia</taxon>
        <taxon>Eubacteriales</taxon>
        <taxon>Clostridiaceae</taxon>
        <taxon>Clostridium</taxon>
    </lineage>
</organism>
<dbReference type="PROSITE" id="PS51198">
    <property type="entry name" value="UVRD_HELICASE_ATP_BIND"/>
    <property type="match status" value="1"/>
</dbReference>
<keyword evidence="3 5" id="KW-0347">Helicase</keyword>